<name>A0AB39PW88_9ACTN</name>
<dbReference type="PROSITE" id="PS51186">
    <property type="entry name" value="GNAT"/>
    <property type="match status" value="1"/>
</dbReference>
<dbReference type="PANTHER" id="PTHR43072:SF51">
    <property type="entry name" value="ABC SUPERFAMILY TRANSPORT PROTEIN"/>
    <property type="match status" value="1"/>
</dbReference>
<protein>
    <submittedName>
        <fullName evidence="4">N-acetyltransferase family protein</fullName>
    </submittedName>
</protein>
<feature type="domain" description="N-acetyltransferase" evidence="3">
    <location>
        <begin position="28"/>
        <end position="175"/>
    </location>
</feature>
<dbReference type="PANTHER" id="PTHR43072">
    <property type="entry name" value="N-ACETYLTRANSFERASE"/>
    <property type="match status" value="1"/>
</dbReference>
<sequence length="193" mass="21323">MAVPEERFPFPGGTTDQAFFADSADRPLTMRGVTEADLPELLRVDREVFPEEPYPYFVLRQHFDAHGDRFLVLDDGACLHGYVLFVNTSDGYVCWVLSLAVSADQRGRGLGKRLMLEVLRQLRRERVHEVRLTVEPTNAAAIQLYRSLGFSTEGGVHRDYLGPGEDRVIMTLGLGMGPEVGPGMGPGMGSKLG</sequence>
<dbReference type="InterPro" id="IPR016181">
    <property type="entry name" value="Acyl_CoA_acyltransferase"/>
</dbReference>
<keyword evidence="2" id="KW-0012">Acyltransferase</keyword>
<dbReference type="CDD" id="cd04301">
    <property type="entry name" value="NAT_SF"/>
    <property type="match status" value="1"/>
</dbReference>
<dbReference type="GO" id="GO:0016747">
    <property type="term" value="F:acyltransferase activity, transferring groups other than amino-acyl groups"/>
    <property type="evidence" value="ECO:0007669"/>
    <property type="project" value="InterPro"/>
</dbReference>
<keyword evidence="1" id="KW-0808">Transferase</keyword>
<organism evidence="4">
    <name type="scientific">Streptomyces sp. R28</name>
    <dbReference type="NCBI Taxonomy" id="3238628"/>
    <lineage>
        <taxon>Bacteria</taxon>
        <taxon>Bacillati</taxon>
        <taxon>Actinomycetota</taxon>
        <taxon>Actinomycetes</taxon>
        <taxon>Kitasatosporales</taxon>
        <taxon>Streptomycetaceae</taxon>
        <taxon>Streptomyces</taxon>
    </lineage>
</organism>
<dbReference type="InterPro" id="IPR000182">
    <property type="entry name" value="GNAT_dom"/>
</dbReference>
<dbReference type="Pfam" id="PF00583">
    <property type="entry name" value="Acetyltransf_1"/>
    <property type="match status" value="1"/>
</dbReference>
<dbReference type="AlphaFoldDB" id="A0AB39PW88"/>
<dbReference type="Gene3D" id="3.40.630.30">
    <property type="match status" value="1"/>
</dbReference>
<dbReference type="EMBL" id="CP163439">
    <property type="protein sequence ID" value="XDQ34664.1"/>
    <property type="molecule type" value="Genomic_DNA"/>
</dbReference>
<evidence type="ECO:0000256" key="1">
    <source>
        <dbReference type="ARBA" id="ARBA00022679"/>
    </source>
</evidence>
<reference evidence="4" key="1">
    <citation type="submission" date="2024-07" db="EMBL/GenBank/DDBJ databases">
        <authorList>
            <person name="Yu S.T."/>
        </authorList>
    </citation>
    <scope>NUCLEOTIDE SEQUENCE</scope>
    <source>
        <strain evidence="4">R28</strain>
    </source>
</reference>
<evidence type="ECO:0000313" key="4">
    <source>
        <dbReference type="EMBL" id="XDQ34664.1"/>
    </source>
</evidence>
<evidence type="ECO:0000256" key="2">
    <source>
        <dbReference type="ARBA" id="ARBA00023315"/>
    </source>
</evidence>
<accession>A0AB39PW88</accession>
<dbReference type="SUPFAM" id="SSF55729">
    <property type="entry name" value="Acyl-CoA N-acyltransferases (Nat)"/>
    <property type="match status" value="1"/>
</dbReference>
<dbReference type="RefSeq" id="WP_369169253.1">
    <property type="nucleotide sequence ID" value="NZ_CP163439.1"/>
</dbReference>
<gene>
    <name evidence="4" type="ORF">AB5J49_15685</name>
</gene>
<proteinExistence type="predicted"/>
<evidence type="ECO:0000259" key="3">
    <source>
        <dbReference type="PROSITE" id="PS51186"/>
    </source>
</evidence>